<dbReference type="OrthoDB" id="8062037at2759"/>
<gene>
    <name evidence="11" type="ORF">F3Y22_tig00117047pilonHSYRG00032</name>
</gene>
<dbReference type="EMBL" id="VEPZ02001786">
    <property type="protein sequence ID" value="KAE8654696.1"/>
    <property type="molecule type" value="Genomic_DNA"/>
</dbReference>
<organism evidence="11 12">
    <name type="scientific">Hibiscus syriacus</name>
    <name type="common">Rose of Sharon</name>
    <dbReference type="NCBI Taxonomy" id="106335"/>
    <lineage>
        <taxon>Eukaryota</taxon>
        <taxon>Viridiplantae</taxon>
        <taxon>Streptophyta</taxon>
        <taxon>Embryophyta</taxon>
        <taxon>Tracheophyta</taxon>
        <taxon>Spermatophyta</taxon>
        <taxon>Magnoliopsida</taxon>
        <taxon>eudicotyledons</taxon>
        <taxon>Gunneridae</taxon>
        <taxon>Pentapetalae</taxon>
        <taxon>rosids</taxon>
        <taxon>malvids</taxon>
        <taxon>Malvales</taxon>
        <taxon>Malvaceae</taxon>
        <taxon>Malvoideae</taxon>
        <taxon>Hibiscus</taxon>
    </lineage>
</organism>
<comment type="caution">
    <text evidence="11">The sequence shown here is derived from an EMBL/GenBank/DDBJ whole genome shotgun (WGS) entry which is preliminary data.</text>
</comment>
<dbReference type="SUPFAM" id="SSF57850">
    <property type="entry name" value="RING/U-box"/>
    <property type="match status" value="1"/>
</dbReference>
<evidence type="ECO:0000313" key="11">
    <source>
        <dbReference type="EMBL" id="KAE8654696.1"/>
    </source>
</evidence>
<dbReference type="Pfam" id="PF13639">
    <property type="entry name" value="zf-RING_2"/>
    <property type="match status" value="1"/>
</dbReference>
<keyword evidence="7" id="KW-0862">Zinc</keyword>
<dbReference type="PANTHER" id="PTHR46463:SF93">
    <property type="entry name" value="OS11G0629300 PROTEIN"/>
    <property type="match status" value="1"/>
</dbReference>
<dbReference type="GO" id="GO:0061630">
    <property type="term" value="F:ubiquitin protein ligase activity"/>
    <property type="evidence" value="ECO:0007669"/>
    <property type="project" value="UniProtKB-EC"/>
</dbReference>
<comment type="catalytic activity">
    <reaction evidence="1">
        <text>S-ubiquitinyl-[E2 ubiquitin-conjugating enzyme]-L-cysteine + [acceptor protein]-L-lysine = [E2 ubiquitin-conjugating enzyme]-L-cysteine + N(6)-ubiquitinyl-[acceptor protein]-L-lysine.</text>
        <dbReference type="EC" id="2.3.2.27"/>
    </reaction>
</comment>
<keyword evidence="3" id="KW-0808">Transferase</keyword>
<dbReference type="AlphaFoldDB" id="A0A6A2WYC5"/>
<evidence type="ECO:0000256" key="4">
    <source>
        <dbReference type="ARBA" id="ARBA00022723"/>
    </source>
</evidence>
<dbReference type="InterPro" id="IPR013083">
    <property type="entry name" value="Znf_RING/FYVE/PHD"/>
</dbReference>
<proteinExistence type="predicted"/>
<dbReference type="Proteomes" id="UP000436088">
    <property type="component" value="Unassembled WGS sequence"/>
</dbReference>
<sequence>MGACCSTFHTSEHEEDGPLYHTHNSIHALWDKFTGVISDMQSDAPASNSQASALNAASNDIQSGDIVTLAPSVLRFNEDTDKDHRPIKTRENDSNGDESSGLRCKGRSVVECLSEFSNEKPEAEVACAYGSSEDEDVCPTCLEEYEPENPQIVLQCSHSYHLGCIYEWMERSENCPICGKKMMFDEAA</sequence>
<evidence type="ECO:0000256" key="3">
    <source>
        <dbReference type="ARBA" id="ARBA00022679"/>
    </source>
</evidence>
<dbReference type="InterPro" id="IPR001841">
    <property type="entry name" value="Znf_RING"/>
</dbReference>
<evidence type="ECO:0000256" key="9">
    <source>
        <dbReference type="SAM" id="MobiDB-lite"/>
    </source>
</evidence>
<evidence type="ECO:0000256" key="5">
    <source>
        <dbReference type="ARBA" id="ARBA00022771"/>
    </source>
</evidence>
<dbReference type="PANTHER" id="PTHR46463">
    <property type="entry name" value="ZINC FINGER, RING/FYVE/PHD-TYPE"/>
    <property type="match status" value="1"/>
</dbReference>
<evidence type="ECO:0000256" key="8">
    <source>
        <dbReference type="PROSITE-ProRule" id="PRU00175"/>
    </source>
</evidence>
<feature type="compositionally biased region" description="Basic and acidic residues" evidence="9">
    <location>
        <begin position="78"/>
        <end position="93"/>
    </location>
</feature>
<keyword evidence="12" id="KW-1185">Reference proteome</keyword>
<dbReference type="SMART" id="SM00184">
    <property type="entry name" value="RING"/>
    <property type="match status" value="1"/>
</dbReference>
<evidence type="ECO:0000313" key="12">
    <source>
        <dbReference type="Proteomes" id="UP000436088"/>
    </source>
</evidence>
<feature type="region of interest" description="Disordered" evidence="9">
    <location>
        <begin position="78"/>
        <end position="103"/>
    </location>
</feature>
<evidence type="ECO:0000256" key="7">
    <source>
        <dbReference type="ARBA" id="ARBA00022833"/>
    </source>
</evidence>
<evidence type="ECO:0000256" key="1">
    <source>
        <dbReference type="ARBA" id="ARBA00000900"/>
    </source>
</evidence>
<name>A0A6A2WYC5_HIBSY</name>
<keyword evidence="5 8" id="KW-0863">Zinc-finger</keyword>
<feature type="domain" description="RING-type" evidence="10">
    <location>
        <begin position="138"/>
        <end position="178"/>
    </location>
</feature>
<keyword evidence="4" id="KW-0479">Metal-binding</keyword>
<protein>
    <recommendedName>
        <fullName evidence="2">RING-type E3 ubiquitin transferase</fullName>
        <ecNumber evidence="2">2.3.2.27</ecNumber>
    </recommendedName>
</protein>
<evidence type="ECO:0000259" key="10">
    <source>
        <dbReference type="PROSITE" id="PS50089"/>
    </source>
</evidence>
<dbReference type="PROSITE" id="PS50089">
    <property type="entry name" value="ZF_RING_2"/>
    <property type="match status" value="1"/>
</dbReference>
<evidence type="ECO:0000256" key="6">
    <source>
        <dbReference type="ARBA" id="ARBA00022786"/>
    </source>
</evidence>
<dbReference type="GO" id="GO:0016301">
    <property type="term" value="F:kinase activity"/>
    <property type="evidence" value="ECO:0007669"/>
    <property type="project" value="UniProtKB-KW"/>
</dbReference>
<evidence type="ECO:0000256" key="2">
    <source>
        <dbReference type="ARBA" id="ARBA00012483"/>
    </source>
</evidence>
<dbReference type="GO" id="GO:0008270">
    <property type="term" value="F:zinc ion binding"/>
    <property type="evidence" value="ECO:0007669"/>
    <property type="project" value="UniProtKB-KW"/>
</dbReference>
<dbReference type="EC" id="2.3.2.27" evidence="2"/>
<accession>A0A6A2WYC5</accession>
<reference evidence="11" key="1">
    <citation type="submission" date="2019-09" db="EMBL/GenBank/DDBJ databases">
        <title>Draft genome information of white flower Hibiscus syriacus.</title>
        <authorList>
            <person name="Kim Y.-M."/>
        </authorList>
    </citation>
    <scope>NUCLEOTIDE SEQUENCE [LARGE SCALE GENOMIC DNA]</scope>
    <source>
        <strain evidence="11">YM2019G1</strain>
    </source>
</reference>
<keyword evidence="6" id="KW-0833">Ubl conjugation pathway</keyword>
<dbReference type="Gene3D" id="3.30.40.10">
    <property type="entry name" value="Zinc/RING finger domain, C3HC4 (zinc finger)"/>
    <property type="match status" value="1"/>
</dbReference>